<organism evidence="2 3">
    <name type="scientific">Persicimonas caeni</name>
    <dbReference type="NCBI Taxonomy" id="2292766"/>
    <lineage>
        <taxon>Bacteria</taxon>
        <taxon>Deltaproteobacteria</taxon>
        <taxon>Bradymonadales</taxon>
        <taxon>Bradymonadaceae</taxon>
        <taxon>Persicimonas</taxon>
    </lineage>
</organism>
<dbReference type="AlphaFoldDB" id="A0A4Y6PR97"/>
<evidence type="ECO:0000313" key="3">
    <source>
        <dbReference type="Proteomes" id="UP000315995"/>
    </source>
</evidence>
<sequence length="249" mass="25940">MALSLAACGGDDDNATHNATTDTGLTEDAAAAADAGGEDVADETGEDASTGEDAAACSPEDVAAAQVAQNATVNDGAVSFGADGDVQTATVEAASGGVQNAAGESFIYVDLDAAAKLELSDAEAFEDDVWDLAFRRTVIRLNSADSGPGNWMVSRIDKGWAEATQPPGTDAEWAQDDFVTDACELVTEGRDTIKTGFGTWYEYDPSTHSVSVPESTTWAMYNMSTHAVVKFGIDAYADGTYDIRWGGFE</sequence>
<evidence type="ECO:0000256" key="1">
    <source>
        <dbReference type="SAM" id="MobiDB-lite"/>
    </source>
</evidence>
<dbReference type="CDD" id="cd12105">
    <property type="entry name" value="HmuY"/>
    <property type="match status" value="1"/>
</dbReference>
<protein>
    <submittedName>
        <fullName evidence="2">Uncharacterized protein</fullName>
    </submittedName>
</protein>
<dbReference type="RefSeq" id="WP_141197333.1">
    <property type="nucleotide sequence ID" value="NZ_CP041186.1"/>
</dbReference>
<feature type="compositionally biased region" description="Low complexity" evidence="1">
    <location>
        <begin position="16"/>
        <end position="35"/>
    </location>
</feature>
<dbReference type="OrthoDB" id="5525211at2"/>
<feature type="region of interest" description="Disordered" evidence="1">
    <location>
        <begin position="1"/>
        <end position="54"/>
    </location>
</feature>
<keyword evidence="3" id="KW-1185">Reference proteome</keyword>
<proteinExistence type="predicted"/>
<name>A0A4Y6PR97_PERCE</name>
<dbReference type="Proteomes" id="UP000315995">
    <property type="component" value="Chromosome"/>
</dbReference>
<dbReference type="InterPro" id="IPR025921">
    <property type="entry name" value="HmuY"/>
</dbReference>
<accession>A0A4Y6PR97</accession>
<reference evidence="2 3" key="1">
    <citation type="submission" date="2019-06" db="EMBL/GenBank/DDBJ databases">
        <title>Persicimonas caeni gen. nov., sp. nov., a predatory bacterium isolated from solar saltern.</title>
        <authorList>
            <person name="Wang S."/>
        </authorList>
    </citation>
    <scope>NUCLEOTIDE SEQUENCE [LARGE SCALE GENOMIC DNA]</scope>
    <source>
        <strain evidence="2 3">YN101</strain>
    </source>
</reference>
<evidence type="ECO:0000313" key="2">
    <source>
        <dbReference type="EMBL" id="QDG50841.1"/>
    </source>
</evidence>
<dbReference type="EMBL" id="CP041186">
    <property type="protein sequence ID" value="QDG50841.1"/>
    <property type="molecule type" value="Genomic_DNA"/>
</dbReference>
<feature type="compositionally biased region" description="Acidic residues" evidence="1">
    <location>
        <begin position="36"/>
        <end position="50"/>
    </location>
</feature>
<gene>
    <name evidence="2" type="ORF">FIV42_08880</name>
</gene>
<accession>A0A5B8Y2D4</accession>